<dbReference type="SUPFAM" id="SSF52047">
    <property type="entry name" value="RNI-like"/>
    <property type="match status" value="1"/>
</dbReference>
<dbReference type="InterPro" id="IPR001810">
    <property type="entry name" value="F-box_dom"/>
</dbReference>
<dbReference type="Gene3D" id="3.80.10.10">
    <property type="entry name" value="Ribonuclease Inhibitor"/>
    <property type="match status" value="2"/>
</dbReference>
<dbReference type="GO" id="GO:0031146">
    <property type="term" value="P:SCF-dependent proteasomal ubiquitin-dependent protein catabolic process"/>
    <property type="evidence" value="ECO:0007669"/>
    <property type="project" value="TreeGrafter"/>
</dbReference>
<dbReference type="GO" id="GO:0019005">
    <property type="term" value="C:SCF ubiquitin ligase complex"/>
    <property type="evidence" value="ECO:0007669"/>
    <property type="project" value="TreeGrafter"/>
</dbReference>
<dbReference type="AlphaFoldDB" id="A0AA41UVS5"/>
<keyword evidence="4" id="KW-1185">Reference proteome</keyword>
<reference evidence="3" key="1">
    <citation type="submission" date="2022-03" db="EMBL/GenBank/DDBJ databases">
        <title>A functionally conserved STORR gene fusion in Papaver species that diverged 16.8 million years ago.</title>
        <authorList>
            <person name="Catania T."/>
        </authorList>
    </citation>
    <scope>NUCLEOTIDE SEQUENCE</scope>
    <source>
        <strain evidence="3">S-191538</strain>
    </source>
</reference>
<dbReference type="PANTHER" id="PTHR13318">
    <property type="entry name" value="PARTNER OF PAIRED, ISOFORM B-RELATED"/>
    <property type="match status" value="1"/>
</dbReference>
<evidence type="ECO:0000259" key="2">
    <source>
        <dbReference type="Pfam" id="PF23622"/>
    </source>
</evidence>
<organism evidence="3 4">
    <name type="scientific">Papaver nudicaule</name>
    <name type="common">Iceland poppy</name>
    <dbReference type="NCBI Taxonomy" id="74823"/>
    <lineage>
        <taxon>Eukaryota</taxon>
        <taxon>Viridiplantae</taxon>
        <taxon>Streptophyta</taxon>
        <taxon>Embryophyta</taxon>
        <taxon>Tracheophyta</taxon>
        <taxon>Spermatophyta</taxon>
        <taxon>Magnoliopsida</taxon>
        <taxon>Ranunculales</taxon>
        <taxon>Papaveraceae</taxon>
        <taxon>Papaveroideae</taxon>
        <taxon>Papaver</taxon>
    </lineage>
</organism>
<dbReference type="InterPro" id="IPR055357">
    <property type="entry name" value="LRR_At1g61320_AtMIF1"/>
</dbReference>
<dbReference type="SUPFAM" id="SSF81383">
    <property type="entry name" value="F-box domain"/>
    <property type="match status" value="1"/>
</dbReference>
<protein>
    <submittedName>
        <fullName evidence="3">Uncharacterized protein</fullName>
    </submittedName>
</protein>
<comment type="caution">
    <text evidence="3">The sequence shown here is derived from an EMBL/GenBank/DDBJ whole genome shotgun (WGS) entry which is preliminary data.</text>
</comment>
<dbReference type="Proteomes" id="UP001177140">
    <property type="component" value="Unassembled WGS sequence"/>
</dbReference>
<dbReference type="EMBL" id="JAJJMA010035241">
    <property type="protein sequence ID" value="MCL7024500.1"/>
    <property type="molecule type" value="Genomic_DNA"/>
</dbReference>
<dbReference type="Gene3D" id="1.20.1280.50">
    <property type="match status" value="1"/>
</dbReference>
<sequence>MSLSPNNKYIRGSGEISTSITLQEGKNNDAYSCKTSSSFITNLPDDCLNLIFKCLQTSDDRKSFGLTCRDWLHIQNNNHESLWYCNNYHRENKYGYYPKISPENLAKVTVRLLFRFQHLKYLSLRGLPRITDFVHPNSPPFGSKVEGLFLDRCSVYSDMQLALIFSWFPRLTYITLDSTNITDKGLEALAKCCASLKTVYLPRCLWITDLGISFLLQNCRQLHTLSIRSCINITGIGFLGCAHTLADLVAGGCRLTPEGISAIVSGGGLEYLNLRTPEELAEVEERFVNINTEAIVTISNGCPLLRELFLSDCEEVELEGWKAIGQNCKELSELFVMGCQKLCDLGLQAMCDGCNKLSDLYVDREKNNCSNFALELFKRKRPGVMCLYS</sequence>
<name>A0AA41UVS5_PAPNU</name>
<dbReference type="InterPro" id="IPR032675">
    <property type="entry name" value="LRR_dom_sf"/>
</dbReference>
<feature type="domain" description="F-box" evidence="1">
    <location>
        <begin position="40"/>
        <end position="75"/>
    </location>
</feature>
<proteinExistence type="predicted"/>
<dbReference type="Pfam" id="PF23622">
    <property type="entry name" value="LRR_At1g61320_AtMIF1"/>
    <property type="match status" value="1"/>
</dbReference>
<dbReference type="CDD" id="cd22159">
    <property type="entry name" value="F-box_AtTIR1-like"/>
    <property type="match status" value="1"/>
</dbReference>
<dbReference type="InterPro" id="IPR006553">
    <property type="entry name" value="Leu-rich_rpt_Cys-con_subtyp"/>
</dbReference>
<dbReference type="InterPro" id="IPR036047">
    <property type="entry name" value="F-box-like_dom_sf"/>
</dbReference>
<dbReference type="Pfam" id="PF00646">
    <property type="entry name" value="F-box"/>
    <property type="match status" value="1"/>
</dbReference>
<accession>A0AA41UVS5</accession>
<feature type="domain" description="At1g61320/AtMIF1 LRR" evidence="2">
    <location>
        <begin position="143"/>
        <end position="234"/>
    </location>
</feature>
<gene>
    <name evidence="3" type="ORF">MKW94_025475</name>
</gene>
<evidence type="ECO:0000313" key="3">
    <source>
        <dbReference type="EMBL" id="MCL7024500.1"/>
    </source>
</evidence>
<dbReference type="SMART" id="SM00367">
    <property type="entry name" value="LRR_CC"/>
    <property type="match status" value="5"/>
</dbReference>
<evidence type="ECO:0000313" key="4">
    <source>
        <dbReference type="Proteomes" id="UP001177140"/>
    </source>
</evidence>
<evidence type="ECO:0000259" key="1">
    <source>
        <dbReference type="Pfam" id="PF00646"/>
    </source>
</evidence>
<dbReference type="PANTHER" id="PTHR13318:SF95">
    <property type="entry name" value="F-BOX PROTEIN YLR352W"/>
    <property type="match status" value="1"/>
</dbReference>